<evidence type="ECO:0000256" key="1">
    <source>
        <dbReference type="SAM" id="Phobius"/>
    </source>
</evidence>
<keyword evidence="3" id="KW-1185">Reference proteome</keyword>
<dbReference type="Proteomes" id="UP000245697">
    <property type="component" value="Unassembled WGS sequence"/>
</dbReference>
<dbReference type="InterPro" id="IPR043129">
    <property type="entry name" value="ATPase_NBD"/>
</dbReference>
<dbReference type="Gene3D" id="3.30.420.40">
    <property type="match status" value="2"/>
</dbReference>
<feature type="transmembrane region" description="Helical" evidence="1">
    <location>
        <begin position="577"/>
        <end position="597"/>
    </location>
</feature>
<dbReference type="RefSeq" id="WP_109602076.1">
    <property type="nucleotide sequence ID" value="NZ_BONA01000088.1"/>
</dbReference>
<evidence type="ECO:0000313" key="2">
    <source>
        <dbReference type="EMBL" id="PWK31674.1"/>
    </source>
</evidence>
<dbReference type="Gene3D" id="3.90.640.10">
    <property type="entry name" value="Actin, Chain A, domain 4"/>
    <property type="match status" value="1"/>
</dbReference>
<dbReference type="AlphaFoldDB" id="A0A316F4Y4"/>
<keyword evidence="1" id="KW-0812">Transmembrane</keyword>
<feature type="transmembrane region" description="Helical" evidence="1">
    <location>
        <begin position="528"/>
        <end position="545"/>
    </location>
</feature>
<feature type="transmembrane region" description="Helical" evidence="1">
    <location>
        <begin position="383"/>
        <end position="406"/>
    </location>
</feature>
<accession>A0A316F4Y4</accession>
<feature type="transmembrane region" description="Helical" evidence="1">
    <location>
        <begin position="488"/>
        <end position="508"/>
    </location>
</feature>
<dbReference type="EMBL" id="QGGR01000032">
    <property type="protein sequence ID" value="PWK31674.1"/>
    <property type="molecule type" value="Genomic_DNA"/>
</dbReference>
<reference evidence="2 3" key="1">
    <citation type="submission" date="2018-05" db="EMBL/GenBank/DDBJ databases">
        <title>Genomic Encyclopedia of Archaeal and Bacterial Type Strains, Phase II (KMG-II): from individual species to whole genera.</title>
        <authorList>
            <person name="Goeker M."/>
        </authorList>
    </citation>
    <scope>NUCLEOTIDE SEQUENCE [LARGE SCALE GENOMIC DNA]</scope>
    <source>
        <strain evidence="2 3">DSM 45184</strain>
    </source>
</reference>
<keyword evidence="1" id="KW-1133">Transmembrane helix</keyword>
<name>A0A316F4Y4_9ACTN</name>
<evidence type="ECO:0000313" key="3">
    <source>
        <dbReference type="Proteomes" id="UP000245697"/>
    </source>
</evidence>
<comment type="caution">
    <text evidence="2">The sequence shown here is derived from an EMBL/GenBank/DDBJ whole genome shotgun (WGS) entry which is preliminary data.</text>
</comment>
<organism evidence="2 3">
    <name type="scientific">Actinoplanes xinjiangensis</name>
    <dbReference type="NCBI Taxonomy" id="512350"/>
    <lineage>
        <taxon>Bacteria</taxon>
        <taxon>Bacillati</taxon>
        <taxon>Actinomycetota</taxon>
        <taxon>Actinomycetes</taxon>
        <taxon>Micromonosporales</taxon>
        <taxon>Micromonosporaceae</taxon>
        <taxon>Actinoplanes</taxon>
    </lineage>
</organism>
<feature type="transmembrane region" description="Helical" evidence="1">
    <location>
        <begin position="454"/>
        <end position="476"/>
    </location>
</feature>
<protein>
    <recommendedName>
        <fullName evidence="4">Hsp70 protein</fullName>
    </recommendedName>
</protein>
<dbReference type="OrthoDB" id="3288836at2"/>
<feature type="transmembrane region" description="Helical" evidence="1">
    <location>
        <begin position="343"/>
        <end position="363"/>
    </location>
</feature>
<dbReference type="SUPFAM" id="SSF53067">
    <property type="entry name" value="Actin-like ATPase domain"/>
    <property type="match status" value="2"/>
</dbReference>
<keyword evidence="1" id="KW-0472">Membrane</keyword>
<gene>
    <name evidence="2" type="ORF">BC793_13223</name>
</gene>
<sequence>MPATDLHLAVEIAPWWTTAVYEHAGTVHPVYFAGHARLPSGVIPDPATGTLLTGTAALTAGLLAPDGYRPDPMALAQTGTGTEPVAAVLAHVANHVCSLAGTPVTTLTIVTATVWGHRARQRLQQAAHHAGLPVPGIVTAGAALSAGTATAGRFALVATAAPDLTILDLEGDYQQVAHADIRDPGHPDIDTALVARLADPPPTGWQVVREVRQARTVLAGQPRASLLLPAPHPAAVLERADVTAAAAPHLARIPEAVTQALTDADLDTADVTTVIVAGDDAVLPDLAAAVTATGLPAAVVVDDPHAVTRGALRITRPRAGATAPSGVTAATGRLPRTRITLTNLVRVAILAAASVALLLQTIATADIGRIGGDITGVLLPVENIGLAAALAVLTAWTAAQLVPTTWLTSAHADDDVTTGTLLRRGYLGAAALGLAVAGLWGLGAGVGVGVTDPAYLETALTCAVPLAACAALIALVAPRIPQDTVASWLVHASPPVTAIALAAAGVYLQRAAFTYTFPVDLIGTKGPVQIAGAILLGVATALTATRQPLLRLITAVVLGGGYALVSSVSTIPYLTWAYIAVLLWWAGTTTATTITAATPQAGTWLKRWTHQTR</sequence>
<evidence type="ECO:0008006" key="4">
    <source>
        <dbReference type="Google" id="ProtNLM"/>
    </source>
</evidence>
<proteinExistence type="predicted"/>
<feature type="transmembrane region" description="Helical" evidence="1">
    <location>
        <begin position="552"/>
        <end position="571"/>
    </location>
</feature>
<feature type="transmembrane region" description="Helical" evidence="1">
    <location>
        <begin position="426"/>
        <end position="448"/>
    </location>
</feature>